<evidence type="ECO:0000313" key="1">
    <source>
        <dbReference type="EMBL" id="PWF23933.1"/>
    </source>
</evidence>
<dbReference type="Proteomes" id="UP000245212">
    <property type="component" value="Unassembled WGS sequence"/>
</dbReference>
<name>A0A2V1K3K4_9BURK</name>
<accession>A0A2V1K3K4</accession>
<reference evidence="2" key="1">
    <citation type="submission" date="2018-05" db="EMBL/GenBank/DDBJ databases">
        <authorList>
            <person name="Li Y."/>
        </authorList>
    </citation>
    <scope>NUCLEOTIDE SEQUENCE [LARGE SCALE GENOMIC DNA]</scope>
    <source>
        <strain evidence="2">3d-2-2</strain>
    </source>
</reference>
<organism evidence="1 2">
    <name type="scientific">Corticimicrobacter populi</name>
    <dbReference type="NCBI Taxonomy" id="2175229"/>
    <lineage>
        <taxon>Bacteria</taxon>
        <taxon>Pseudomonadati</taxon>
        <taxon>Pseudomonadota</taxon>
        <taxon>Betaproteobacteria</taxon>
        <taxon>Burkholderiales</taxon>
        <taxon>Alcaligenaceae</taxon>
        <taxon>Corticimicrobacter</taxon>
    </lineage>
</organism>
<dbReference type="AlphaFoldDB" id="A0A2V1K3K4"/>
<comment type="caution">
    <text evidence="1">The sequence shown here is derived from an EMBL/GenBank/DDBJ whole genome shotgun (WGS) entry which is preliminary data.</text>
</comment>
<dbReference type="EMBL" id="QETA01000002">
    <property type="protein sequence ID" value="PWF23933.1"/>
    <property type="molecule type" value="Genomic_DNA"/>
</dbReference>
<sequence>MMVADAFFYKVRHFTNPRCRQASFFPYVYREDEKDLFQLSVAKDRGGFQPLARWFELFPQGMADRTIRRLGLSESDSYAARLMLSRFGHLFQIDNRQRLDKDIHIFFYVFQLMFLKNGGIDRSELHINHFFRMLCFELGMDDEAYEKFQVSGNRLMFLTEGRGYIDFRDFVQEFHEAAQTGRECRARHDACLFQLAVMDFLFENGDAFDGFEVDDTYCHLMSPVVFVRAYRQSRNSVFDALAGCFDGHQSGANLLVSNMILMNYAHYILSRNGRSILALERYLADDALFSSILSALAYRGVGVDKGFFDRMGLADRLIVPEREKIMLYNLIYSMDPSGAVPERSDKRGVFFR</sequence>
<gene>
    <name evidence="1" type="ORF">DD235_06275</name>
</gene>
<keyword evidence="2" id="KW-1185">Reference proteome</keyword>
<protein>
    <submittedName>
        <fullName evidence="1">Uncharacterized protein</fullName>
    </submittedName>
</protein>
<evidence type="ECO:0000313" key="2">
    <source>
        <dbReference type="Proteomes" id="UP000245212"/>
    </source>
</evidence>
<proteinExistence type="predicted"/>